<dbReference type="Gene3D" id="2.60.40.10">
    <property type="entry name" value="Immunoglobulins"/>
    <property type="match status" value="1"/>
</dbReference>
<dbReference type="Gene3D" id="3.20.20.80">
    <property type="entry name" value="Glycosidases"/>
    <property type="match status" value="1"/>
</dbReference>
<dbReference type="GO" id="GO:0005975">
    <property type="term" value="P:carbohydrate metabolic process"/>
    <property type="evidence" value="ECO:0007669"/>
    <property type="project" value="UniProtKB-ARBA"/>
</dbReference>
<evidence type="ECO:0000259" key="1">
    <source>
        <dbReference type="Pfam" id="PF18310"/>
    </source>
</evidence>
<proteinExistence type="predicted"/>
<accession>A0A6G4U659</accession>
<dbReference type="InterPro" id="IPR013783">
    <property type="entry name" value="Ig-like_fold"/>
</dbReference>
<gene>
    <name evidence="2" type="ORF">G5C51_27975</name>
</gene>
<dbReference type="Pfam" id="PF18310">
    <property type="entry name" value="DUF5605"/>
    <property type="match status" value="1"/>
</dbReference>
<protein>
    <submittedName>
        <fullName evidence="2">DUF5060 domain-containing protein</fullName>
    </submittedName>
</protein>
<dbReference type="InterPro" id="IPR041239">
    <property type="entry name" value="DUF5605"/>
</dbReference>
<feature type="domain" description="DUF5605" evidence="1">
    <location>
        <begin position="321"/>
        <end position="390"/>
    </location>
</feature>
<evidence type="ECO:0000313" key="2">
    <source>
        <dbReference type="EMBL" id="NGN67725.1"/>
    </source>
</evidence>
<sequence>MSGMRTVERWGIFELPVAGPGVEAVFTDGARHFTAAAFAGAGGGHLVRFMPDVEGEWRYSAGEGAGAFTCGPPSDGNHGPVLAVGGRHFAYADGRPFHPMTTTVGDAGTATLRALAVSPFNRVRLPASSALPLDRLAEQIAGLRRLGIEAEVDLTGRDIAATVSRLAAYRNVWWRAPRDPDAQTAILEHDYAHHLISVHGGPDTDFGAPWLTHAGVRLEETRGVAALTEQLGKPVVVDDCGAEGDAPAPERSLPARDLVARIWEGTCQGGYVTHAESYGPRPWSAEGGRLTGEAADRIAFLRHVLESAPPGLTHNPRYYDASTLETPDGYVLQYLGPHRYPYRRFELAEGSWRAEVIDTWRMTVSAPRALSGGRAEVQLPADPYCAIRIRRAPGG</sequence>
<reference evidence="2 3" key="1">
    <citation type="submission" date="2020-02" db="EMBL/GenBank/DDBJ databases">
        <title>Whole-genome analyses of novel actinobacteria.</title>
        <authorList>
            <person name="Sahin N."/>
        </authorList>
    </citation>
    <scope>NUCLEOTIDE SEQUENCE [LARGE SCALE GENOMIC DNA]</scope>
    <source>
        <strain evidence="2 3">A7024</strain>
    </source>
</reference>
<dbReference type="Gene3D" id="2.60.40.3950">
    <property type="match status" value="1"/>
</dbReference>
<keyword evidence="3" id="KW-1185">Reference proteome</keyword>
<dbReference type="Proteomes" id="UP000481583">
    <property type="component" value="Unassembled WGS sequence"/>
</dbReference>
<dbReference type="AlphaFoldDB" id="A0A6G4U659"/>
<comment type="caution">
    <text evidence="2">The sequence shown here is derived from an EMBL/GenBank/DDBJ whole genome shotgun (WGS) entry which is preliminary data.</text>
</comment>
<evidence type="ECO:0000313" key="3">
    <source>
        <dbReference type="Proteomes" id="UP000481583"/>
    </source>
</evidence>
<dbReference type="EMBL" id="JAAKZV010000159">
    <property type="protein sequence ID" value="NGN67725.1"/>
    <property type="molecule type" value="Genomic_DNA"/>
</dbReference>
<name>A0A6G4U659_9ACTN</name>
<organism evidence="2 3">
    <name type="scientific">Streptomyces coryli</name>
    <dbReference type="NCBI Taxonomy" id="1128680"/>
    <lineage>
        <taxon>Bacteria</taxon>
        <taxon>Bacillati</taxon>
        <taxon>Actinomycetota</taxon>
        <taxon>Actinomycetes</taxon>
        <taxon>Kitasatosporales</taxon>
        <taxon>Streptomycetaceae</taxon>
        <taxon>Streptomyces</taxon>
    </lineage>
</organism>